<evidence type="ECO:0000313" key="4">
    <source>
        <dbReference type="Proteomes" id="UP001482620"/>
    </source>
</evidence>
<dbReference type="Gene3D" id="1.10.630.10">
    <property type="entry name" value="Cytochrome P450"/>
    <property type="match status" value="1"/>
</dbReference>
<dbReference type="PANTHER" id="PTHR24293">
    <property type="entry name" value="CYTOCHROME P450 FAMILY 46 SUBFAMILY A"/>
    <property type="match status" value="1"/>
</dbReference>
<dbReference type="InterPro" id="IPR039983">
    <property type="entry name" value="CYP46A1"/>
</dbReference>
<dbReference type="Pfam" id="PF00067">
    <property type="entry name" value="p450"/>
    <property type="match status" value="1"/>
</dbReference>
<keyword evidence="2" id="KW-0408">Iron</keyword>
<dbReference type="PRINTS" id="PR00463">
    <property type="entry name" value="EP450I"/>
</dbReference>
<reference evidence="3 4" key="1">
    <citation type="submission" date="2021-06" db="EMBL/GenBank/DDBJ databases">
        <authorList>
            <person name="Palmer J.M."/>
        </authorList>
    </citation>
    <scope>NUCLEOTIDE SEQUENCE [LARGE SCALE GENOMIC DNA]</scope>
    <source>
        <strain evidence="4">if_2019</strain>
        <tissue evidence="3">Muscle</tissue>
    </source>
</reference>
<accession>A0ABV0UAY9</accession>
<protein>
    <recommendedName>
        <fullName evidence="5">Cytochrome P450</fullName>
    </recommendedName>
</protein>
<evidence type="ECO:0008006" key="5">
    <source>
        <dbReference type="Google" id="ProtNLM"/>
    </source>
</evidence>
<evidence type="ECO:0000313" key="3">
    <source>
        <dbReference type="EMBL" id="MEQ2242374.1"/>
    </source>
</evidence>
<dbReference type="InterPro" id="IPR036396">
    <property type="entry name" value="Cyt_P450_sf"/>
</dbReference>
<sequence length="93" mass="10823">MERFFKDPLKFDPDRFHPDAPKPYYCYFPFALGPRSCLGLNFAQMEAKVVMAKLLQRFDFSLVPGQSFDIQDTGTLRPKSGVICTIKHRKYKN</sequence>
<name>A0ABV0UAY9_9TELE</name>
<proteinExistence type="inferred from homology"/>
<dbReference type="InterPro" id="IPR002401">
    <property type="entry name" value="Cyt_P450_E_grp-I"/>
</dbReference>
<gene>
    <name evidence="3" type="ORF">ILYODFUR_035280</name>
</gene>
<evidence type="ECO:0000256" key="1">
    <source>
        <dbReference type="ARBA" id="ARBA00010617"/>
    </source>
</evidence>
<dbReference type="SUPFAM" id="SSF48264">
    <property type="entry name" value="Cytochrome P450"/>
    <property type="match status" value="1"/>
</dbReference>
<keyword evidence="4" id="KW-1185">Reference proteome</keyword>
<dbReference type="InterPro" id="IPR001128">
    <property type="entry name" value="Cyt_P450"/>
</dbReference>
<comment type="caution">
    <text evidence="3">The sequence shown here is derived from an EMBL/GenBank/DDBJ whole genome shotgun (WGS) entry which is preliminary data.</text>
</comment>
<comment type="similarity">
    <text evidence="1">Belongs to the cytochrome P450 family.</text>
</comment>
<dbReference type="PANTHER" id="PTHR24293:SF0">
    <property type="entry name" value="CYP46A1 PROTEIN-RELATED"/>
    <property type="match status" value="1"/>
</dbReference>
<evidence type="ECO:0000256" key="2">
    <source>
        <dbReference type="ARBA" id="ARBA00023004"/>
    </source>
</evidence>
<dbReference type="Proteomes" id="UP001482620">
    <property type="component" value="Unassembled WGS sequence"/>
</dbReference>
<organism evidence="3 4">
    <name type="scientific">Ilyodon furcidens</name>
    <name type="common">goldbreast splitfin</name>
    <dbReference type="NCBI Taxonomy" id="33524"/>
    <lineage>
        <taxon>Eukaryota</taxon>
        <taxon>Metazoa</taxon>
        <taxon>Chordata</taxon>
        <taxon>Craniata</taxon>
        <taxon>Vertebrata</taxon>
        <taxon>Euteleostomi</taxon>
        <taxon>Actinopterygii</taxon>
        <taxon>Neopterygii</taxon>
        <taxon>Teleostei</taxon>
        <taxon>Neoteleostei</taxon>
        <taxon>Acanthomorphata</taxon>
        <taxon>Ovalentaria</taxon>
        <taxon>Atherinomorphae</taxon>
        <taxon>Cyprinodontiformes</taxon>
        <taxon>Goodeidae</taxon>
        <taxon>Ilyodon</taxon>
    </lineage>
</organism>
<dbReference type="EMBL" id="JAHRIQ010064586">
    <property type="protein sequence ID" value="MEQ2242374.1"/>
    <property type="molecule type" value="Genomic_DNA"/>
</dbReference>